<evidence type="ECO:0000313" key="3">
    <source>
        <dbReference type="Proteomes" id="UP000053707"/>
    </source>
</evidence>
<evidence type="ECO:0000256" key="1">
    <source>
        <dbReference type="SAM" id="Phobius"/>
    </source>
</evidence>
<dbReference type="AlphaFoldDB" id="A0A101A114"/>
<keyword evidence="1" id="KW-0472">Membrane</keyword>
<gene>
    <name evidence="2" type="ORF">AU192_17605</name>
</gene>
<accession>A0A101A114</accession>
<name>A0A101A114_9MYCO</name>
<protein>
    <submittedName>
        <fullName evidence="2">Uncharacterized protein</fullName>
    </submittedName>
</protein>
<dbReference type="EMBL" id="LQIR01000056">
    <property type="protein sequence ID" value="KUI09234.1"/>
    <property type="molecule type" value="Genomic_DNA"/>
</dbReference>
<keyword evidence="1" id="KW-1133">Transmembrane helix</keyword>
<comment type="caution">
    <text evidence="2">The sequence shown here is derived from an EMBL/GenBank/DDBJ whole genome shotgun (WGS) entry which is preliminary data.</text>
</comment>
<reference evidence="2 3" key="1">
    <citation type="submission" date="2016-01" db="EMBL/GenBank/DDBJ databases">
        <authorList>
            <consortium name="TB Trials Study Group"/>
            <person name="Sutton G."/>
            <person name="Brinkac L."/>
            <person name="Sanka R."/>
            <person name="Adams M."/>
            <person name="Lau E.L."/>
            <person name="Macaden R."/>
            <person name="Grewal H.M.S."/>
        </authorList>
    </citation>
    <scope>NUCLEOTIDE SEQUENCE [LARGE SCALE GENOMIC DNA]</scope>
    <source>
        <strain evidence="2 3">IS-1744</strain>
    </source>
</reference>
<organism evidence="2 3">
    <name type="scientific">Mycobacterium lehmannii</name>
    <dbReference type="NCBI Taxonomy" id="2048550"/>
    <lineage>
        <taxon>Bacteria</taxon>
        <taxon>Bacillati</taxon>
        <taxon>Actinomycetota</taxon>
        <taxon>Actinomycetes</taxon>
        <taxon>Mycobacteriales</taxon>
        <taxon>Mycobacteriaceae</taxon>
        <taxon>Mycobacterium</taxon>
    </lineage>
</organism>
<proteinExistence type="predicted"/>
<dbReference type="Proteomes" id="UP000053707">
    <property type="component" value="Unassembled WGS sequence"/>
</dbReference>
<evidence type="ECO:0000313" key="2">
    <source>
        <dbReference type="EMBL" id="KUI09234.1"/>
    </source>
</evidence>
<feature type="transmembrane region" description="Helical" evidence="1">
    <location>
        <begin position="6"/>
        <end position="23"/>
    </location>
</feature>
<sequence>MGRVVISIGIVVFVVVGIVCNLPDSPIKRELLPVVEPIAVPAALDQSWAMYANPSRRQDSVEVQVRFAGGQTRVWTFEPGAGGVGWWDRWLLLRYAALLDSDFRRQLAHWVVREVSQPNDKAVGVTMLLHTETLTAPGEESAETRRPVASKLLYQEDLVDAR</sequence>
<keyword evidence="3" id="KW-1185">Reference proteome</keyword>
<keyword evidence="1" id="KW-0812">Transmembrane</keyword>